<feature type="domain" description="Chalcone isomerase" evidence="1">
    <location>
        <begin position="13"/>
        <end position="178"/>
    </location>
</feature>
<dbReference type="KEGG" id="fcy:FRACYDRAFT_218376"/>
<dbReference type="InterPro" id="IPR036298">
    <property type="entry name" value="Chalcone_isomerase_sf"/>
</dbReference>
<dbReference type="OrthoDB" id="18193at2759"/>
<name>A0A1E7FCW8_9STRA</name>
<dbReference type="Pfam" id="PF16036">
    <property type="entry name" value="Chalcone_3"/>
    <property type="match status" value="1"/>
</dbReference>
<proteinExistence type="predicted"/>
<evidence type="ECO:0000313" key="3">
    <source>
        <dbReference type="Proteomes" id="UP000095751"/>
    </source>
</evidence>
<dbReference type="SUPFAM" id="SSF54626">
    <property type="entry name" value="Chalcone isomerase"/>
    <property type="match status" value="1"/>
</dbReference>
<dbReference type="GO" id="GO:0016872">
    <property type="term" value="F:intramolecular lyase activity"/>
    <property type="evidence" value="ECO:0007669"/>
    <property type="project" value="InterPro"/>
</dbReference>
<dbReference type="PANTHER" id="PTHR47698">
    <property type="entry name" value="FATTY-ACID-BINDING PROTEIN 3, CHLOROPLASTIC"/>
    <property type="match status" value="1"/>
</dbReference>
<protein>
    <recommendedName>
        <fullName evidence="1">Chalcone isomerase domain-containing protein</fullName>
    </recommendedName>
</protein>
<organism evidence="2 3">
    <name type="scientific">Fragilariopsis cylindrus CCMP1102</name>
    <dbReference type="NCBI Taxonomy" id="635003"/>
    <lineage>
        <taxon>Eukaryota</taxon>
        <taxon>Sar</taxon>
        <taxon>Stramenopiles</taxon>
        <taxon>Ochrophyta</taxon>
        <taxon>Bacillariophyta</taxon>
        <taxon>Bacillariophyceae</taxon>
        <taxon>Bacillariophycidae</taxon>
        <taxon>Bacillariales</taxon>
        <taxon>Bacillariaceae</taxon>
        <taxon>Fragilariopsis</taxon>
    </lineage>
</organism>
<dbReference type="InterPro" id="IPR016088">
    <property type="entry name" value="Chalcone_isomerase_3-sand"/>
</dbReference>
<evidence type="ECO:0000259" key="1">
    <source>
        <dbReference type="Pfam" id="PF16036"/>
    </source>
</evidence>
<gene>
    <name evidence="2" type="ORF">FRACYDRAFT_218376</name>
</gene>
<dbReference type="InterPro" id="IPR016087">
    <property type="entry name" value="Chalcone_isomerase"/>
</dbReference>
<dbReference type="EMBL" id="KV784359">
    <property type="protein sequence ID" value="OEU15653.1"/>
    <property type="molecule type" value="Genomic_DNA"/>
</dbReference>
<reference evidence="2 3" key="1">
    <citation type="submission" date="2016-09" db="EMBL/GenBank/DDBJ databases">
        <title>Extensive genetic diversity and differential bi-allelic expression allows diatom success in the polar Southern Ocean.</title>
        <authorList>
            <consortium name="DOE Joint Genome Institute"/>
            <person name="Mock T."/>
            <person name="Otillar R.P."/>
            <person name="Strauss J."/>
            <person name="Dupont C."/>
            <person name="Frickenhaus S."/>
            <person name="Maumus F."/>
            <person name="Mcmullan M."/>
            <person name="Sanges R."/>
            <person name="Schmutz J."/>
            <person name="Toseland A."/>
            <person name="Valas R."/>
            <person name="Veluchamy A."/>
            <person name="Ward B.J."/>
            <person name="Allen A."/>
            <person name="Barry K."/>
            <person name="Falciatore A."/>
            <person name="Ferrante M."/>
            <person name="Fortunato A.E."/>
            <person name="Gloeckner G."/>
            <person name="Gruber A."/>
            <person name="Hipkin R."/>
            <person name="Janech M."/>
            <person name="Kroth P."/>
            <person name="Leese F."/>
            <person name="Lindquist E."/>
            <person name="Lyon B.R."/>
            <person name="Martin J."/>
            <person name="Mayer C."/>
            <person name="Parker M."/>
            <person name="Quesneville H."/>
            <person name="Raymond J."/>
            <person name="Uhlig C."/>
            <person name="Valentin K.U."/>
            <person name="Worden A.Z."/>
            <person name="Armbrust E.V."/>
            <person name="Bowler C."/>
            <person name="Green B."/>
            <person name="Moulton V."/>
            <person name="Van Oosterhout C."/>
            <person name="Grigoriev I."/>
        </authorList>
    </citation>
    <scope>NUCLEOTIDE SEQUENCE [LARGE SCALE GENOMIC DNA]</scope>
    <source>
        <strain evidence="2 3">CCMP1102</strain>
    </source>
</reference>
<dbReference type="InParanoid" id="A0A1E7FCW8"/>
<dbReference type="Proteomes" id="UP000095751">
    <property type="component" value="Unassembled WGS sequence"/>
</dbReference>
<sequence>MKDAATGIPFDSKSSGLSLFGVGVRKKGPIKVYSVGMYCSDNVQEDLSSISRSDSKDKKAIAALRSGASSNPTTFVLKMNFKVGAEKMASAIADSVSPRHSSDSEVSQLKDLIFEGVSGKGAAVKGTVLEFDCTDDGVEVKVDGKGYGNVPSDALGKAFRDVYLDDKCVSPKLRENILENCCAL</sequence>
<evidence type="ECO:0000313" key="2">
    <source>
        <dbReference type="EMBL" id="OEU15653.1"/>
    </source>
</evidence>
<accession>A0A1E7FCW8</accession>
<dbReference type="AlphaFoldDB" id="A0A1E7FCW8"/>
<dbReference type="PANTHER" id="PTHR47698:SF2">
    <property type="entry name" value="FATTY-ACID-BINDING PROTEIN 3, CHLOROPLASTIC"/>
    <property type="match status" value="1"/>
</dbReference>
<keyword evidence="3" id="KW-1185">Reference proteome</keyword>
<dbReference type="Gene3D" id="3.50.70.10">
    <property type="match status" value="1"/>
</dbReference>